<dbReference type="Gene3D" id="1.20.1260.10">
    <property type="match status" value="2"/>
</dbReference>
<feature type="transmembrane region" description="Helical" evidence="1">
    <location>
        <begin position="21"/>
        <end position="40"/>
    </location>
</feature>
<organism evidence="3 4">
    <name type="scientific">Chlorobium ferrooxidans DSM 13031</name>
    <dbReference type="NCBI Taxonomy" id="377431"/>
    <lineage>
        <taxon>Bacteria</taxon>
        <taxon>Pseudomonadati</taxon>
        <taxon>Chlorobiota</taxon>
        <taxon>Chlorobiia</taxon>
        <taxon>Chlorobiales</taxon>
        <taxon>Chlorobiaceae</taxon>
        <taxon>Chlorobium/Pelodictyon group</taxon>
        <taxon>Chlorobium</taxon>
    </lineage>
</organism>
<comment type="caution">
    <text evidence="3">The sequence shown here is derived from an EMBL/GenBank/DDBJ whole genome shotgun (WGS) entry which is preliminary data.</text>
</comment>
<dbReference type="RefSeq" id="WP_006365815.1">
    <property type="nucleotide sequence ID" value="NZ_AASE01000004.1"/>
</dbReference>
<dbReference type="PANTHER" id="PTHR36933:SF1">
    <property type="entry name" value="SLL0788 PROTEIN"/>
    <property type="match status" value="1"/>
</dbReference>
<evidence type="ECO:0000259" key="2">
    <source>
        <dbReference type="Pfam" id="PF03713"/>
    </source>
</evidence>
<reference evidence="3 4" key="1">
    <citation type="submission" date="2006-07" db="EMBL/GenBank/DDBJ databases">
        <title>Annotation of the draft genome assembly of Chlorobium ferroxidans DSM 13031.</title>
        <authorList>
            <consortium name="US DOE Joint Genome Institute (JGI-ORNL)"/>
            <person name="Larimer F."/>
            <person name="Land M."/>
            <person name="Hauser L."/>
        </authorList>
    </citation>
    <scope>NUCLEOTIDE SEQUENCE [LARGE SCALE GENOMIC DNA]</scope>
    <source>
        <strain evidence="3 4">DSM 13031</strain>
    </source>
</reference>
<protein>
    <recommendedName>
        <fullName evidence="2">DUF305 domain-containing protein</fullName>
    </recommendedName>
</protein>
<name>Q0YT76_9CHLB</name>
<dbReference type="EMBL" id="AASE01000004">
    <property type="protein sequence ID" value="EAT59390.1"/>
    <property type="molecule type" value="Genomic_DNA"/>
</dbReference>
<dbReference type="AlphaFoldDB" id="Q0YT76"/>
<keyword evidence="1" id="KW-1133">Transmembrane helix</keyword>
<dbReference type="InterPro" id="IPR012347">
    <property type="entry name" value="Ferritin-like"/>
</dbReference>
<sequence length="206" mass="23700">MSSNDFNHFHEKTMKNISLSLAVALSIVMAVIGIGTGYWLTPQYSLSMYDKNSMDLGQADKWVDLRYLDGMIAHHRGAILLAEKASISQRTEIRNLCKEILKNEPVAIAELYQWKKEWYGDRRKVRDPQVANLGSSDSKLDLRFLNALIAHHENGVRMTREIRLKSSRSEVLDNADAVELFLKGGLGMLREWRKEWYNVIDTNPYL</sequence>
<dbReference type="InterPro" id="IPR005183">
    <property type="entry name" value="DUF305_CopM-like"/>
</dbReference>
<accession>Q0YT76</accession>
<feature type="domain" description="DUF305" evidence="2">
    <location>
        <begin position="64"/>
        <end position="124"/>
    </location>
</feature>
<dbReference type="Pfam" id="PF03713">
    <property type="entry name" value="DUF305"/>
    <property type="match status" value="1"/>
</dbReference>
<reference evidence="3 4" key="2">
    <citation type="submission" date="2006-07" db="EMBL/GenBank/DDBJ databases">
        <title>Sequencing of the draft genome and assembly of Chlorobium ferroxidans DSM 13031.</title>
        <authorList>
            <consortium name="US DOE Joint Genome Institute (JGI-PGF)"/>
            <person name="Copeland A."/>
            <person name="Lucas S."/>
            <person name="Lapidus A."/>
            <person name="Barry K."/>
            <person name="Glavina del Rio T."/>
            <person name="Dalin E."/>
            <person name="Tice H."/>
            <person name="Bruce D."/>
            <person name="Pitluck S."/>
            <person name="Richardson P."/>
        </authorList>
    </citation>
    <scope>NUCLEOTIDE SEQUENCE [LARGE SCALE GENOMIC DNA]</scope>
    <source>
        <strain evidence="3 4">DSM 13031</strain>
    </source>
</reference>
<evidence type="ECO:0000313" key="4">
    <source>
        <dbReference type="Proteomes" id="UP000004162"/>
    </source>
</evidence>
<keyword evidence="4" id="KW-1185">Reference proteome</keyword>
<keyword evidence="1" id="KW-0812">Transmembrane</keyword>
<gene>
    <name evidence="3" type="ORF">CferDRAFT_1317</name>
</gene>
<dbReference type="PANTHER" id="PTHR36933">
    <property type="entry name" value="SLL0788 PROTEIN"/>
    <property type="match status" value="1"/>
</dbReference>
<dbReference type="Proteomes" id="UP000004162">
    <property type="component" value="Unassembled WGS sequence"/>
</dbReference>
<keyword evidence="1" id="KW-0472">Membrane</keyword>
<evidence type="ECO:0000256" key="1">
    <source>
        <dbReference type="SAM" id="Phobius"/>
    </source>
</evidence>
<evidence type="ECO:0000313" key="3">
    <source>
        <dbReference type="EMBL" id="EAT59390.1"/>
    </source>
</evidence>
<proteinExistence type="predicted"/>